<organism evidence="1 2">
    <name type="scientific">Jiangella mangrovi</name>
    <dbReference type="NCBI Taxonomy" id="1524084"/>
    <lineage>
        <taxon>Bacteria</taxon>
        <taxon>Bacillati</taxon>
        <taxon>Actinomycetota</taxon>
        <taxon>Actinomycetes</taxon>
        <taxon>Jiangellales</taxon>
        <taxon>Jiangellaceae</taxon>
        <taxon>Jiangella</taxon>
    </lineage>
</organism>
<sequence length="771" mass="82626">MPELSRRTFVRGSLAAGGAGLLTPSFLTTAQAAEVTVADPAGTVTLAADAASGAIRVLDAGGAHRLTLTEFWYAKDIRTRGATSVTKVSDTELHVEYVTQHPDVSVTAVVVAGLRKARVRWVVEGTAAVPSQFLIGQAVVNGTVRYDPLALWNRDAGGGIPYETRHGACYAMTYADTRLLLRLRESTPAFGGGVTAVHAPGVAAADGEGWVTEAVLVPGLMRAHSAGVIARDIVTPLGIDLWADQPFHVWNTGGAKTVNAQVVNQETAARQVLVRWTARTWDGAEQSGTRGPATVGPRSIWNTSFPVTMGGRDIAFVEAVVDDADPAAPSVAAFARTNLAVLSSYAYQAGEDSMFGLANYPWLLSGPGPHDVAALMRLIGMAWVRTAYDGAPGIPPGDLDGHGLLHNVQLGDLPIGKPAAEQQTWAAERVALCAGAGARYYECDNELNLVEPNLAPATYVSDALVPLRAALGDTPAFKVMTCGLAGLDSVWLDAFGAAGGWEEVDALAYHPGRGNFVADYSPPEPWLEPNGDRKPEYWNFIGSLRKADAARASTPDGRKELWLTEAYASTQPNRWGTDTYRHAAENVLLQLMFARAHGVRCVTWYSLDDGIEQQPREAEPADIEYHFGLLVRDRSPKPSLLAFATAARFLDQAEYLGRVTFSDPAVKGLLFDTPTGRFQVLWTRHDGYVLNADHDEGTTYYPHPEPSVDPWPTKTQVTLPTPAATTTVRELNAIGQETLHTAAGSRVTVTLDGAPRIFVGLDLTTTDTYPV</sequence>
<dbReference type="EMBL" id="JACHMM010000001">
    <property type="protein sequence ID" value="MBB5790530.1"/>
    <property type="molecule type" value="Genomic_DNA"/>
</dbReference>
<dbReference type="Gene3D" id="3.20.20.80">
    <property type="entry name" value="Glycosidases"/>
    <property type="match status" value="1"/>
</dbReference>
<dbReference type="PROSITE" id="PS51318">
    <property type="entry name" value="TAT"/>
    <property type="match status" value="1"/>
</dbReference>
<gene>
    <name evidence="1" type="ORF">HD601_005105</name>
</gene>
<keyword evidence="2" id="KW-1185">Reference proteome</keyword>
<dbReference type="RefSeq" id="WP_184826652.1">
    <property type="nucleotide sequence ID" value="NZ_JACHMM010000001.1"/>
</dbReference>
<dbReference type="Proteomes" id="UP000542813">
    <property type="component" value="Unassembled WGS sequence"/>
</dbReference>
<dbReference type="AlphaFoldDB" id="A0A7W9GUV1"/>
<dbReference type="InterPro" id="IPR006311">
    <property type="entry name" value="TAT_signal"/>
</dbReference>
<accession>A0A7W9GUV1</accession>
<evidence type="ECO:0000313" key="1">
    <source>
        <dbReference type="EMBL" id="MBB5790530.1"/>
    </source>
</evidence>
<reference evidence="1 2" key="1">
    <citation type="submission" date="2020-08" db="EMBL/GenBank/DDBJ databases">
        <title>Sequencing the genomes of 1000 actinobacteria strains.</title>
        <authorList>
            <person name="Klenk H.-P."/>
        </authorList>
    </citation>
    <scope>NUCLEOTIDE SEQUENCE [LARGE SCALE GENOMIC DNA]</scope>
    <source>
        <strain evidence="1 2">DSM 102122</strain>
    </source>
</reference>
<proteinExistence type="predicted"/>
<comment type="caution">
    <text evidence="1">The sequence shown here is derived from an EMBL/GenBank/DDBJ whole genome shotgun (WGS) entry which is preliminary data.</text>
</comment>
<dbReference type="InterPro" id="IPR017853">
    <property type="entry name" value="GH"/>
</dbReference>
<evidence type="ECO:0000313" key="2">
    <source>
        <dbReference type="Proteomes" id="UP000542813"/>
    </source>
</evidence>
<protein>
    <submittedName>
        <fullName evidence="1">Uncharacterized protein</fullName>
    </submittedName>
</protein>
<name>A0A7W9GUV1_9ACTN</name>
<dbReference type="SUPFAM" id="SSF51445">
    <property type="entry name" value="(Trans)glycosidases"/>
    <property type="match status" value="1"/>
</dbReference>